<dbReference type="Gene3D" id="3.50.50.60">
    <property type="entry name" value="FAD/NAD(P)-binding domain"/>
    <property type="match status" value="1"/>
</dbReference>
<dbReference type="SUPFAM" id="SSF51905">
    <property type="entry name" value="FAD/NAD(P)-binding domain"/>
    <property type="match status" value="1"/>
</dbReference>
<comment type="caution">
    <text evidence="4">The sequence shown here is derived from an EMBL/GenBank/DDBJ whole genome shotgun (WGS) entry which is preliminary data.</text>
</comment>
<evidence type="ECO:0000259" key="3">
    <source>
        <dbReference type="Pfam" id="PF01266"/>
    </source>
</evidence>
<accession>A0A964E6H6</accession>
<dbReference type="Pfam" id="PF01266">
    <property type="entry name" value="DAO"/>
    <property type="match status" value="1"/>
</dbReference>
<evidence type="ECO:0000313" key="5">
    <source>
        <dbReference type="Proteomes" id="UP000721844"/>
    </source>
</evidence>
<proteinExistence type="predicted"/>
<evidence type="ECO:0000256" key="1">
    <source>
        <dbReference type="ARBA" id="ARBA00023002"/>
    </source>
</evidence>
<evidence type="ECO:0000313" key="4">
    <source>
        <dbReference type="EMBL" id="MCB8883740.1"/>
    </source>
</evidence>
<gene>
    <name evidence="4" type="ORF">ACELLULO517_26050</name>
</gene>
<name>A0A964E6H6_9PROT</name>
<evidence type="ECO:0000256" key="2">
    <source>
        <dbReference type="SAM" id="Phobius"/>
    </source>
</evidence>
<organism evidence="4 5">
    <name type="scientific">Acidisoma cellulosilyticum</name>
    <dbReference type="NCBI Taxonomy" id="2802395"/>
    <lineage>
        <taxon>Bacteria</taxon>
        <taxon>Pseudomonadati</taxon>
        <taxon>Pseudomonadota</taxon>
        <taxon>Alphaproteobacteria</taxon>
        <taxon>Acetobacterales</taxon>
        <taxon>Acidocellaceae</taxon>
        <taxon>Acidisoma</taxon>
    </lineage>
</organism>
<keyword evidence="5" id="KW-1185">Reference proteome</keyword>
<keyword evidence="2" id="KW-0812">Transmembrane</keyword>
<reference evidence="4 5" key="1">
    <citation type="journal article" date="2021" name="Microorganisms">
        <title>Acidisoma silvae sp. nov. and Acidisomacellulosilytica sp. nov., Two Acidophilic Bacteria Isolated from Decaying Wood, Hydrolyzing Cellulose and Producing Poly-3-hydroxybutyrate.</title>
        <authorList>
            <person name="Mieszkin S."/>
            <person name="Pouder E."/>
            <person name="Uroz S."/>
            <person name="Simon-Colin C."/>
            <person name="Alain K."/>
        </authorList>
    </citation>
    <scope>NUCLEOTIDE SEQUENCE [LARGE SCALE GENOMIC DNA]</scope>
    <source>
        <strain evidence="4 5">HW T5.17</strain>
    </source>
</reference>
<dbReference type="Proteomes" id="UP000721844">
    <property type="component" value="Unassembled WGS sequence"/>
</dbReference>
<dbReference type="InterPro" id="IPR006076">
    <property type="entry name" value="FAD-dep_OxRdtase"/>
</dbReference>
<protein>
    <submittedName>
        <fullName evidence="4">FAD-dependent oxidoreductase</fullName>
    </submittedName>
</protein>
<keyword evidence="2" id="KW-1133">Transmembrane helix</keyword>
<sequence>MRVDVAIVGGGFASMWTAIALLDRRPTLRIAILDAYCYGYGASSCNVGKVDGYRSSLELLSHQLGDSDALYAARLGDRSQDLVRNFCTASGWDCQ</sequence>
<dbReference type="InterPro" id="IPR036188">
    <property type="entry name" value="FAD/NAD-bd_sf"/>
</dbReference>
<dbReference type="GO" id="GO:0016491">
    <property type="term" value="F:oxidoreductase activity"/>
    <property type="evidence" value="ECO:0007669"/>
    <property type="project" value="UniProtKB-KW"/>
</dbReference>
<feature type="domain" description="FAD dependent oxidoreductase" evidence="3">
    <location>
        <begin position="4"/>
        <end position="94"/>
    </location>
</feature>
<keyword evidence="1" id="KW-0560">Oxidoreductase</keyword>
<dbReference type="AlphaFoldDB" id="A0A964E6H6"/>
<feature type="transmembrane region" description="Helical" evidence="2">
    <location>
        <begin position="6"/>
        <end position="22"/>
    </location>
</feature>
<keyword evidence="2" id="KW-0472">Membrane</keyword>
<dbReference type="EMBL" id="JAESVA010000016">
    <property type="protein sequence ID" value="MCB8883740.1"/>
    <property type="molecule type" value="Genomic_DNA"/>
</dbReference>